<keyword evidence="2" id="KW-1133">Transmembrane helix</keyword>
<proteinExistence type="predicted"/>
<feature type="chain" id="PRO_5030998593" evidence="3">
    <location>
        <begin position="30"/>
        <end position="332"/>
    </location>
</feature>
<dbReference type="AlphaFoldDB" id="A0A7X5TS68"/>
<sequence length="332" mass="34403">MHPFTKRRSLLAILPATAMLLLPAVASSAAPTEQEADVGLTNVRLISTRDGNQISSLIPGTEFFFRYTLTNNESFPASAQWITFSIWTSVPECDPYFTSTAAEHEDFPLILSPAGQGVFDENQIWNVSTELPISCRNIAVNFGADGSTIRTPSSAVASATDHEEGSTGSFATTLATAWTEVPGTLQYVVDGAPFGDAISLGPGTAPGVVAELTVSGLVAGEHTVVAEYVPADNGPGASVSAPVTFTVSPAEIVVPPVIPPVVPPVEIPEPTDPPHSTQTPEAPQAETTPPATTTGKLAATGTSTSSVAAGAALLTATGFVLLLLRRRQSPEL</sequence>
<feature type="signal peptide" evidence="3">
    <location>
        <begin position="1"/>
        <end position="29"/>
    </location>
</feature>
<keyword evidence="2" id="KW-0472">Membrane</keyword>
<dbReference type="EMBL" id="JAAMOX010000001">
    <property type="protein sequence ID" value="NIH52600.1"/>
    <property type="molecule type" value="Genomic_DNA"/>
</dbReference>
<dbReference type="NCBIfam" id="TIGR01167">
    <property type="entry name" value="LPXTG_anchor"/>
    <property type="match status" value="1"/>
</dbReference>
<name>A0A7X5TS68_9MICO</name>
<gene>
    <name evidence="4" type="ORF">FHX76_000468</name>
</gene>
<keyword evidence="5" id="KW-1185">Reference proteome</keyword>
<dbReference type="RefSeq" id="WP_167147384.1">
    <property type="nucleotide sequence ID" value="NZ_JAAMOX010000001.1"/>
</dbReference>
<feature type="region of interest" description="Disordered" evidence="1">
    <location>
        <begin position="264"/>
        <end position="298"/>
    </location>
</feature>
<feature type="transmembrane region" description="Helical" evidence="2">
    <location>
        <begin position="306"/>
        <end position="324"/>
    </location>
</feature>
<protein>
    <submittedName>
        <fullName evidence="4">LPXTG-motif cell wall-anchored protein</fullName>
    </submittedName>
</protein>
<feature type="compositionally biased region" description="Pro residues" evidence="1">
    <location>
        <begin position="264"/>
        <end position="273"/>
    </location>
</feature>
<evidence type="ECO:0000256" key="2">
    <source>
        <dbReference type="SAM" id="Phobius"/>
    </source>
</evidence>
<dbReference type="Proteomes" id="UP000541033">
    <property type="component" value="Unassembled WGS sequence"/>
</dbReference>
<evidence type="ECO:0000313" key="5">
    <source>
        <dbReference type="Proteomes" id="UP000541033"/>
    </source>
</evidence>
<evidence type="ECO:0000256" key="1">
    <source>
        <dbReference type="SAM" id="MobiDB-lite"/>
    </source>
</evidence>
<evidence type="ECO:0000256" key="3">
    <source>
        <dbReference type="SAM" id="SignalP"/>
    </source>
</evidence>
<accession>A0A7X5TS68</accession>
<feature type="compositionally biased region" description="Low complexity" evidence="1">
    <location>
        <begin position="277"/>
        <end position="298"/>
    </location>
</feature>
<reference evidence="4 5" key="1">
    <citation type="submission" date="2020-02" db="EMBL/GenBank/DDBJ databases">
        <title>Sequencing the genomes of 1000 actinobacteria strains.</title>
        <authorList>
            <person name="Klenk H.-P."/>
        </authorList>
    </citation>
    <scope>NUCLEOTIDE SEQUENCE [LARGE SCALE GENOMIC DNA]</scope>
    <source>
        <strain evidence="4 5">DSM 27960</strain>
    </source>
</reference>
<keyword evidence="2" id="KW-0812">Transmembrane</keyword>
<organism evidence="4 5">
    <name type="scientific">Lysinibacter cavernae</name>
    <dbReference type="NCBI Taxonomy" id="1640652"/>
    <lineage>
        <taxon>Bacteria</taxon>
        <taxon>Bacillati</taxon>
        <taxon>Actinomycetota</taxon>
        <taxon>Actinomycetes</taxon>
        <taxon>Micrococcales</taxon>
        <taxon>Microbacteriaceae</taxon>
        <taxon>Lysinibacter</taxon>
    </lineage>
</organism>
<keyword evidence="3" id="KW-0732">Signal</keyword>
<evidence type="ECO:0000313" key="4">
    <source>
        <dbReference type="EMBL" id="NIH52600.1"/>
    </source>
</evidence>
<comment type="caution">
    <text evidence="4">The sequence shown here is derived from an EMBL/GenBank/DDBJ whole genome shotgun (WGS) entry which is preliminary data.</text>
</comment>